<evidence type="ECO:0000256" key="9">
    <source>
        <dbReference type="ARBA" id="ARBA00022777"/>
    </source>
</evidence>
<evidence type="ECO:0000256" key="6">
    <source>
        <dbReference type="ARBA" id="ARBA00022679"/>
    </source>
</evidence>
<evidence type="ECO:0000256" key="5">
    <source>
        <dbReference type="ARBA" id="ARBA00011996"/>
    </source>
</evidence>
<evidence type="ECO:0000256" key="13">
    <source>
        <dbReference type="ARBA" id="ARBA00047700"/>
    </source>
</evidence>
<keyword evidence="10" id="KW-0067">ATP-binding</keyword>
<reference evidence="15" key="1">
    <citation type="submission" date="2018-05" db="EMBL/GenBank/DDBJ databases">
        <authorList>
            <person name="Lanie J.A."/>
            <person name="Ng W.-L."/>
            <person name="Kazmierczak K.M."/>
            <person name="Andrzejewski T.M."/>
            <person name="Davidsen T.M."/>
            <person name="Wayne K.J."/>
            <person name="Tettelin H."/>
            <person name="Glass J.I."/>
            <person name="Rusch D."/>
            <person name="Podicherti R."/>
            <person name="Tsui H.-C.T."/>
            <person name="Winkler M.E."/>
        </authorList>
    </citation>
    <scope>NUCLEOTIDE SEQUENCE</scope>
</reference>
<dbReference type="EMBL" id="UINC01000268">
    <property type="protein sequence ID" value="SUZ52340.1"/>
    <property type="molecule type" value="Genomic_DNA"/>
</dbReference>
<accession>A0A381NCL7</accession>
<proteinExistence type="inferred from homology"/>
<evidence type="ECO:0000256" key="8">
    <source>
        <dbReference type="ARBA" id="ARBA00022741"/>
    </source>
</evidence>
<keyword evidence="6" id="KW-0808">Transferase</keyword>
<dbReference type="InterPro" id="IPR002192">
    <property type="entry name" value="PPDK_AMP/ATP-bd"/>
</dbReference>
<dbReference type="GO" id="GO:0006094">
    <property type="term" value="P:gluconeogenesis"/>
    <property type="evidence" value="ECO:0007669"/>
    <property type="project" value="UniProtKB-UniPathway"/>
</dbReference>
<dbReference type="AlphaFoldDB" id="A0A381NCL7"/>
<organism evidence="15">
    <name type="scientific">marine metagenome</name>
    <dbReference type="NCBI Taxonomy" id="408172"/>
    <lineage>
        <taxon>unclassified sequences</taxon>
        <taxon>metagenomes</taxon>
        <taxon>ecological metagenomes</taxon>
    </lineage>
</organism>
<protein>
    <recommendedName>
        <fullName evidence="5">pyruvate, water dikinase</fullName>
        <ecNumber evidence="5">2.7.9.2</ecNumber>
    </recommendedName>
    <alternativeName>
        <fullName evidence="12">Pyruvate, water dikinase</fullName>
    </alternativeName>
</protein>
<evidence type="ECO:0000256" key="10">
    <source>
        <dbReference type="ARBA" id="ARBA00022840"/>
    </source>
</evidence>
<evidence type="ECO:0000256" key="1">
    <source>
        <dbReference type="ARBA" id="ARBA00001946"/>
    </source>
</evidence>
<comment type="cofactor">
    <cofactor evidence="1">
        <name>Mg(2+)</name>
        <dbReference type="ChEBI" id="CHEBI:18420"/>
    </cofactor>
</comment>
<name>A0A381NCL7_9ZZZZ</name>
<evidence type="ECO:0000256" key="4">
    <source>
        <dbReference type="ARBA" id="ARBA00007837"/>
    </source>
</evidence>
<feature type="domain" description="Pyruvate phosphate dikinase AMP/ATP-binding" evidence="14">
    <location>
        <begin position="21"/>
        <end position="341"/>
    </location>
</feature>
<evidence type="ECO:0000256" key="2">
    <source>
        <dbReference type="ARBA" id="ARBA00002988"/>
    </source>
</evidence>
<evidence type="ECO:0000256" key="3">
    <source>
        <dbReference type="ARBA" id="ARBA00004742"/>
    </source>
</evidence>
<dbReference type="EC" id="2.7.9.2" evidence="5"/>
<dbReference type="SUPFAM" id="SSF56059">
    <property type="entry name" value="Glutathione synthetase ATP-binding domain-like"/>
    <property type="match status" value="1"/>
</dbReference>
<comment type="catalytic activity">
    <reaction evidence="13">
        <text>pyruvate + ATP + H2O = phosphoenolpyruvate + AMP + phosphate + 2 H(+)</text>
        <dbReference type="Rhea" id="RHEA:11364"/>
        <dbReference type="ChEBI" id="CHEBI:15361"/>
        <dbReference type="ChEBI" id="CHEBI:15377"/>
        <dbReference type="ChEBI" id="CHEBI:15378"/>
        <dbReference type="ChEBI" id="CHEBI:30616"/>
        <dbReference type="ChEBI" id="CHEBI:43474"/>
        <dbReference type="ChEBI" id="CHEBI:58702"/>
        <dbReference type="ChEBI" id="CHEBI:456215"/>
        <dbReference type="EC" id="2.7.9.2"/>
    </reaction>
</comment>
<keyword evidence="11" id="KW-0460">Magnesium</keyword>
<dbReference type="Gene3D" id="3.30.1490.20">
    <property type="entry name" value="ATP-grasp fold, A domain"/>
    <property type="match status" value="1"/>
</dbReference>
<dbReference type="GO" id="GO:0008986">
    <property type="term" value="F:pyruvate, water dikinase activity"/>
    <property type="evidence" value="ECO:0007669"/>
    <property type="project" value="UniProtKB-EC"/>
</dbReference>
<comment type="similarity">
    <text evidence="4">Belongs to the PEP-utilizing enzyme family.</text>
</comment>
<sequence>MNTSENRFIVWVDDLDDNAISIAGSKVARLGELRKMGIKVPDGFVVTTDAFYMFMKSNDLEKQISQKVQLITDANDLDQVETISEKIRHLIEVSEIPDDLCNAIKNSYQELSFKCSDINLPTAVRSSATGEDSADSSFAGQFDTYLGVTGRQRLVESVRKCWASLFTSRALSYRLKNNLSHENSPMAVGILQLVHARVSGVAFSIHPVTGSKDRMVIEGNWGWGEAVVQGVVTPDHIEVGKTDMRLLEHQIADKQIVSAFDYAEGMVIERKMPKLFREAPILTEEEITTICKTVKTIEDKYNYPVDVEWVVGKNRREGDPVTIVQTRPETVHSNEENESASNKWDPVAYATKYAFKG</sequence>
<comment type="function">
    <text evidence="2">Catalyzes the phosphorylation of pyruvate to phosphoenolpyruvate.</text>
</comment>
<evidence type="ECO:0000256" key="7">
    <source>
        <dbReference type="ARBA" id="ARBA00022723"/>
    </source>
</evidence>
<keyword evidence="7" id="KW-0479">Metal-binding</keyword>
<dbReference type="PANTHER" id="PTHR43030">
    <property type="entry name" value="PHOSPHOENOLPYRUVATE SYNTHASE"/>
    <property type="match status" value="1"/>
</dbReference>
<dbReference type="UniPathway" id="UPA00138"/>
<dbReference type="InterPro" id="IPR013815">
    <property type="entry name" value="ATP_grasp_subdomain_1"/>
</dbReference>
<keyword evidence="9" id="KW-0418">Kinase</keyword>
<dbReference type="Pfam" id="PF01326">
    <property type="entry name" value="PPDK_N"/>
    <property type="match status" value="1"/>
</dbReference>
<evidence type="ECO:0000256" key="11">
    <source>
        <dbReference type="ARBA" id="ARBA00022842"/>
    </source>
</evidence>
<dbReference type="GO" id="GO:0005524">
    <property type="term" value="F:ATP binding"/>
    <property type="evidence" value="ECO:0007669"/>
    <property type="project" value="UniProtKB-KW"/>
</dbReference>
<dbReference type="Gene3D" id="3.30.470.20">
    <property type="entry name" value="ATP-grasp fold, B domain"/>
    <property type="match status" value="1"/>
</dbReference>
<gene>
    <name evidence="15" type="ORF">METZ01_LOCUS5194</name>
</gene>
<evidence type="ECO:0000313" key="15">
    <source>
        <dbReference type="EMBL" id="SUZ52340.1"/>
    </source>
</evidence>
<evidence type="ECO:0000256" key="12">
    <source>
        <dbReference type="ARBA" id="ARBA00033470"/>
    </source>
</evidence>
<comment type="pathway">
    <text evidence="3">Carbohydrate biosynthesis; gluconeogenesis.</text>
</comment>
<dbReference type="GO" id="GO:0046872">
    <property type="term" value="F:metal ion binding"/>
    <property type="evidence" value="ECO:0007669"/>
    <property type="project" value="UniProtKB-KW"/>
</dbReference>
<dbReference type="InterPro" id="IPR006319">
    <property type="entry name" value="PEP_synth"/>
</dbReference>
<dbReference type="PANTHER" id="PTHR43030:SF1">
    <property type="entry name" value="PHOSPHOENOLPYRUVATE SYNTHASE"/>
    <property type="match status" value="1"/>
</dbReference>
<keyword evidence="8" id="KW-0547">Nucleotide-binding</keyword>
<evidence type="ECO:0000259" key="14">
    <source>
        <dbReference type="Pfam" id="PF01326"/>
    </source>
</evidence>